<protein>
    <submittedName>
        <fullName evidence="1">Uncharacterized protein</fullName>
    </submittedName>
</protein>
<dbReference type="AlphaFoldDB" id="A0A9W9PYI3"/>
<evidence type="ECO:0000313" key="2">
    <source>
        <dbReference type="Proteomes" id="UP001147746"/>
    </source>
</evidence>
<sequence length="75" mass="8019">MLTIATLAVIHDIANRFRPVLIAIAGISSEASLDTSRTCSPSLLLSWASKTQASKGKKTNGEEFINDYLILQGGI</sequence>
<evidence type="ECO:0000313" key="1">
    <source>
        <dbReference type="EMBL" id="KAJ5315804.1"/>
    </source>
</evidence>
<name>A0A9W9PYI3_9EURO</name>
<reference evidence="1" key="2">
    <citation type="journal article" date="2023" name="IMA Fungus">
        <title>Comparative genomic study of the Penicillium genus elucidates a diverse pangenome and 15 lateral gene transfer events.</title>
        <authorList>
            <person name="Petersen C."/>
            <person name="Sorensen T."/>
            <person name="Nielsen M.R."/>
            <person name="Sondergaard T.E."/>
            <person name="Sorensen J.L."/>
            <person name="Fitzpatrick D.A."/>
            <person name="Frisvad J.C."/>
            <person name="Nielsen K.L."/>
        </authorList>
    </citation>
    <scope>NUCLEOTIDE SEQUENCE</scope>
    <source>
        <strain evidence="1">IBT 21472</strain>
    </source>
</reference>
<accession>A0A9W9PYI3</accession>
<keyword evidence="2" id="KW-1185">Reference proteome</keyword>
<gene>
    <name evidence="1" type="ORF">N7476_006111</name>
</gene>
<dbReference type="Proteomes" id="UP001147746">
    <property type="component" value="Unassembled WGS sequence"/>
</dbReference>
<reference evidence="1" key="1">
    <citation type="submission" date="2022-12" db="EMBL/GenBank/DDBJ databases">
        <authorList>
            <person name="Petersen C."/>
        </authorList>
    </citation>
    <scope>NUCLEOTIDE SEQUENCE</scope>
    <source>
        <strain evidence="1">IBT 21472</strain>
    </source>
</reference>
<comment type="caution">
    <text evidence="1">The sequence shown here is derived from an EMBL/GenBank/DDBJ whole genome shotgun (WGS) entry which is preliminary data.</text>
</comment>
<organism evidence="1 2">
    <name type="scientific">Penicillium atrosanguineum</name>
    <dbReference type="NCBI Taxonomy" id="1132637"/>
    <lineage>
        <taxon>Eukaryota</taxon>
        <taxon>Fungi</taxon>
        <taxon>Dikarya</taxon>
        <taxon>Ascomycota</taxon>
        <taxon>Pezizomycotina</taxon>
        <taxon>Eurotiomycetes</taxon>
        <taxon>Eurotiomycetidae</taxon>
        <taxon>Eurotiales</taxon>
        <taxon>Aspergillaceae</taxon>
        <taxon>Penicillium</taxon>
    </lineage>
</organism>
<dbReference type="EMBL" id="JAPZBO010000005">
    <property type="protein sequence ID" value="KAJ5315804.1"/>
    <property type="molecule type" value="Genomic_DNA"/>
</dbReference>
<proteinExistence type="predicted"/>